<dbReference type="EMBL" id="GISG01053285">
    <property type="protein sequence ID" value="MBA4625729.1"/>
    <property type="molecule type" value="Transcribed_RNA"/>
</dbReference>
<proteinExistence type="predicted"/>
<reference evidence="1" key="2">
    <citation type="submission" date="2020-07" db="EMBL/GenBank/DDBJ databases">
        <authorList>
            <person name="Vera ALvarez R."/>
            <person name="Arias-Moreno D.M."/>
            <person name="Jimenez-Jacinto V."/>
            <person name="Jimenez-Bremont J.F."/>
            <person name="Swaminathan K."/>
            <person name="Moose S.P."/>
            <person name="Guerrero-Gonzalez M.L."/>
            <person name="Marino-Ramirez L."/>
            <person name="Landsman D."/>
            <person name="Rodriguez-Kessler M."/>
            <person name="Delgado-Sanchez P."/>
        </authorList>
    </citation>
    <scope>NUCLEOTIDE SEQUENCE</scope>
    <source>
        <tissue evidence="1">Cladode</tissue>
    </source>
</reference>
<organism evidence="1">
    <name type="scientific">Opuntia streptacantha</name>
    <name type="common">Prickly pear cactus</name>
    <name type="synonym">Opuntia cardona</name>
    <dbReference type="NCBI Taxonomy" id="393608"/>
    <lineage>
        <taxon>Eukaryota</taxon>
        <taxon>Viridiplantae</taxon>
        <taxon>Streptophyta</taxon>
        <taxon>Embryophyta</taxon>
        <taxon>Tracheophyta</taxon>
        <taxon>Spermatophyta</taxon>
        <taxon>Magnoliopsida</taxon>
        <taxon>eudicotyledons</taxon>
        <taxon>Gunneridae</taxon>
        <taxon>Pentapetalae</taxon>
        <taxon>Caryophyllales</taxon>
        <taxon>Cactineae</taxon>
        <taxon>Cactaceae</taxon>
        <taxon>Opuntioideae</taxon>
        <taxon>Opuntia</taxon>
    </lineage>
</organism>
<accession>A0A7C9D0P3</accession>
<name>A0A7C9D0P3_OPUST</name>
<sequence>MHKHISLSILPIPSHQPSCIDGAHPTWGLIIIPGGGVHHNQIPLHLEYFLRQPLESQEAVRLPGVHHFSALLRHTGRRHQLVGLAELGVVDGVVGLQCGELLLDLVDPPLVLL</sequence>
<evidence type="ECO:0000313" key="1">
    <source>
        <dbReference type="EMBL" id="MBA4625729.1"/>
    </source>
</evidence>
<protein>
    <submittedName>
        <fullName evidence="1">Uncharacterized protein</fullName>
    </submittedName>
</protein>
<dbReference type="AlphaFoldDB" id="A0A7C9D0P3"/>
<reference evidence="1" key="1">
    <citation type="journal article" date="2013" name="J. Plant Res.">
        <title>Effect of fungi and light on seed germination of three Opuntia species from semiarid lands of central Mexico.</title>
        <authorList>
            <person name="Delgado-Sanchez P."/>
            <person name="Jimenez-Bremont J.F."/>
            <person name="Guerrero-Gonzalez Mde L."/>
            <person name="Flores J."/>
        </authorList>
    </citation>
    <scope>NUCLEOTIDE SEQUENCE</scope>
    <source>
        <tissue evidence="1">Cladode</tissue>
    </source>
</reference>